<dbReference type="InterPro" id="IPR047798">
    <property type="entry name" value="BPSS1780-like"/>
</dbReference>
<feature type="transmembrane region" description="Helical" evidence="1">
    <location>
        <begin position="141"/>
        <end position="166"/>
    </location>
</feature>
<dbReference type="EMBL" id="PXWF02000102">
    <property type="protein sequence ID" value="PWF49239.1"/>
    <property type="molecule type" value="Genomic_DNA"/>
</dbReference>
<feature type="transmembrane region" description="Helical" evidence="1">
    <location>
        <begin position="32"/>
        <end position="57"/>
    </location>
</feature>
<dbReference type="RefSeq" id="WP_106756868.1">
    <property type="nucleotide sequence ID" value="NZ_PXWF02000102.1"/>
</dbReference>
<comment type="caution">
    <text evidence="2">The sequence shown here is derived from an EMBL/GenBank/DDBJ whole genome shotgun (WGS) entry which is preliminary data.</text>
</comment>
<dbReference type="OrthoDB" id="5298483at2"/>
<proteinExistence type="predicted"/>
<evidence type="ECO:0000313" key="2">
    <source>
        <dbReference type="EMBL" id="PWF49239.1"/>
    </source>
</evidence>
<dbReference type="AlphaFoldDB" id="A0A2U2HP38"/>
<keyword evidence="1" id="KW-0472">Membrane</keyword>
<gene>
    <name evidence="2" type="ORF">C7C56_007795</name>
</gene>
<dbReference type="NCBIfam" id="NF041043">
    <property type="entry name" value="BPSS1780_fam"/>
    <property type="match status" value="1"/>
</dbReference>
<feature type="transmembrane region" description="Helical" evidence="1">
    <location>
        <begin position="178"/>
        <end position="211"/>
    </location>
</feature>
<keyword evidence="1" id="KW-0812">Transmembrane</keyword>
<evidence type="ECO:0000313" key="3">
    <source>
        <dbReference type="Proteomes" id="UP000241421"/>
    </source>
</evidence>
<name>A0A2U2HP38_9BURK</name>
<protein>
    <submittedName>
        <fullName evidence="2">Uncharacterized protein</fullName>
    </submittedName>
</protein>
<keyword evidence="3" id="KW-1185">Reference proteome</keyword>
<accession>A0A2U2HP38</accession>
<feature type="transmembrane region" description="Helical" evidence="1">
    <location>
        <begin position="97"/>
        <end position="121"/>
    </location>
</feature>
<dbReference type="Proteomes" id="UP000241421">
    <property type="component" value="Unassembled WGS sequence"/>
</dbReference>
<sequence>MSNKIPAITGWLWFKQGFALYRKQPGLLSMLLFLQVLCFMLLNGVPLLGQFIALLLIPSFSMARMQACYLIETGQPVPPSVLVTGFRKDALVPLCKLGVVYLVAVMVLLGITMIALSPDFWEQAKLMGDSKKPPTFAQADVWKALLLALAFNTVMLLLSFAPALTYWKQMPPMKATFYSVFAILGSVRAFAVLILTSFGMFIGILMLTSLIFGPSKIAQSLALFAMFLFALLRRLAIYASYRQLFPDDAPGTAKIVPDETGALG</sequence>
<evidence type="ECO:0000256" key="1">
    <source>
        <dbReference type="SAM" id="Phobius"/>
    </source>
</evidence>
<organism evidence="2 3">
    <name type="scientific">Massilia glaciei</name>
    <dbReference type="NCBI Taxonomy" id="1524097"/>
    <lineage>
        <taxon>Bacteria</taxon>
        <taxon>Pseudomonadati</taxon>
        <taxon>Pseudomonadota</taxon>
        <taxon>Betaproteobacteria</taxon>
        <taxon>Burkholderiales</taxon>
        <taxon>Oxalobacteraceae</taxon>
        <taxon>Telluria group</taxon>
        <taxon>Massilia</taxon>
    </lineage>
</organism>
<keyword evidence="1" id="KW-1133">Transmembrane helix</keyword>
<reference evidence="2 3" key="1">
    <citation type="submission" date="2018-04" db="EMBL/GenBank/DDBJ databases">
        <title>Massilia violaceinigra sp. nov., a novel purple-pigmented bacterium isolated from Tianshan glacier, Xinjiang, China.</title>
        <authorList>
            <person name="Wang H."/>
        </authorList>
    </citation>
    <scope>NUCLEOTIDE SEQUENCE [LARGE SCALE GENOMIC DNA]</scope>
    <source>
        <strain evidence="2 3">B448-2</strain>
    </source>
</reference>
<feature type="transmembrane region" description="Helical" evidence="1">
    <location>
        <begin position="217"/>
        <end position="236"/>
    </location>
</feature>